<dbReference type="PROSITE" id="PS50059">
    <property type="entry name" value="FKBP_PPIASE"/>
    <property type="match status" value="1"/>
</dbReference>
<dbReference type="InterPro" id="IPR050754">
    <property type="entry name" value="FKBP4/5/8-like"/>
</dbReference>
<organism evidence="6 7">
    <name type="scientific">Escallonia herrerae</name>
    <dbReference type="NCBI Taxonomy" id="1293975"/>
    <lineage>
        <taxon>Eukaryota</taxon>
        <taxon>Viridiplantae</taxon>
        <taxon>Streptophyta</taxon>
        <taxon>Embryophyta</taxon>
        <taxon>Tracheophyta</taxon>
        <taxon>Spermatophyta</taxon>
        <taxon>Magnoliopsida</taxon>
        <taxon>eudicotyledons</taxon>
        <taxon>Gunneridae</taxon>
        <taxon>Pentapetalae</taxon>
        <taxon>asterids</taxon>
        <taxon>campanulids</taxon>
        <taxon>Escalloniales</taxon>
        <taxon>Escalloniaceae</taxon>
        <taxon>Escallonia</taxon>
    </lineage>
</organism>
<dbReference type="Gene3D" id="1.25.40.10">
    <property type="entry name" value="Tetratricopeptide repeat domain"/>
    <property type="match status" value="1"/>
</dbReference>
<keyword evidence="2 4" id="KW-0802">TPR repeat</keyword>
<keyword evidence="1" id="KW-0677">Repeat</keyword>
<gene>
    <name evidence="6" type="ORF">RJ639_041379</name>
</gene>
<feature type="domain" description="PPIase FKBP-type" evidence="5">
    <location>
        <begin position="57"/>
        <end position="127"/>
    </location>
</feature>
<keyword evidence="3" id="KW-0413">Isomerase</keyword>
<evidence type="ECO:0000256" key="4">
    <source>
        <dbReference type="PROSITE-ProRule" id="PRU00339"/>
    </source>
</evidence>
<dbReference type="PANTHER" id="PTHR46512:SF11">
    <property type="entry name" value="PEPTIDYLPROLYL ISOMERASE"/>
    <property type="match status" value="1"/>
</dbReference>
<keyword evidence="7" id="KW-1185">Reference proteome</keyword>
<comment type="catalytic activity">
    <reaction evidence="3">
        <text>[protein]-peptidylproline (omega=180) = [protein]-peptidylproline (omega=0)</text>
        <dbReference type="Rhea" id="RHEA:16237"/>
        <dbReference type="Rhea" id="RHEA-COMP:10747"/>
        <dbReference type="Rhea" id="RHEA-COMP:10748"/>
        <dbReference type="ChEBI" id="CHEBI:83833"/>
        <dbReference type="ChEBI" id="CHEBI:83834"/>
        <dbReference type="EC" id="5.2.1.8"/>
    </reaction>
</comment>
<proteinExistence type="predicted"/>
<dbReference type="SUPFAM" id="SSF54534">
    <property type="entry name" value="FKBP-like"/>
    <property type="match status" value="1"/>
</dbReference>
<keyword evidence="3" id="KW-0697">Rotamase</keyword>
<name>A0AA88WRG8_9ASTE</name>
<dbReference type="PROSITE" id="PS50005">
    <property type="entry name" value="TPR"/>
    <property type="match status" value="1"/>
</dbReference>
<dbReference type="InterPro" id="IPR011990">
    <property type="entry name" value="TPR-like_helical_dom_sf"/>
</dbReference>
<feature type="repeat" description="TPR" evidence="4">
    <location>
        <begin position="186"/>
        <end position="219"/>
    </location>
</feature>
<dbReference type="EC" id="5.2.1.8" evidence="3"/>
<comment type="caution">
    <text evidence="6">The sequence shown here is derived from an EMBL/GenBank/DDBJ whole genome shotgun (WGS) entry which is preliminary data.</text>
</comment>
<dbReference type="PANTHER" id="PTHR46512">
    <property type="entry name" value="PEPTIDYLPROLYL ISOMERASE"/>
    <property type="match status" value="1"/>
</dbReference>
<dbReference type="SMART" id="SM00028">
    <property type="entry name" value="TPR"/>
    <property type="match status" value="2"/>
</dbReference>
<evidence type="ECO:0000256" key="1">
    <source>
        <dbReference type="ARBA" id="ARBA00022737"/>
    </source>
</evidence>
<dbReference type="InterPro" id="IPR001179">
    <property type="entry name" value="PPIase_FKBP_dom"/>
</dbReference>
<dbReference type="SUPFAM" id="SSF48452">
    <property type="entry name" value="TPR-like"/>
    <property type="match status" value="1"/>
</dbReference>
<dbReference type="Pfam" id="PF00254">
    <property type="entry name" value="FKBP_C"/>
    <property type="match status" value="1"/>
</dbReference>
<evidence type="ECO:0000259" key="5">
    <source>
        <dbReference type="PROSITE" id="PS50059"/>
    </source>
</evidence>
<accession>A0AA88WRG8</accession>
<dbReference type="InterPro" id="IPR046357">
    <property type="entry name" value="PPIase_dom_sf"/>
</dbReference>
<sequence>MELTSLLLDGCRLLQKGETRNDHNIPPNANLVIHLELVSWKSVVDIMGDKKILKKIIKVGEGYDRPSDGSVAKEQINDGLDRAIMTMRKGEHAIVTVSKDFLYCYKEFGSISANSVVIYEVELVDFTKAIKYIEFDHTFNDVEKCQSNALRLSCNLNNAACKLKLEQYPEASRLCTEVLELDPSNVKALFRRSQAYLRTSQLENAEADIKRALSIDPDNREVKLGYKELKEKQKQYVRYEAEICSTMLSKMG</sequence>
<dbReference type="InterPro" id="IPR019734">
    <property type="entry name" value="TPR_rpt"/>
</dbReference>
<dbReference type="AlphaFoldDB" id="A0AA88WRG8"/>
<dbReference type="Gene3D" id="3.10.50.40">
    <property type="match status" value="1"/>
</dbReference>
<dbReference type="EMBL" id="JAVXUP010000505">
    <property type="protein sequence ID" value="KAK3026330.1"/>
    <property type="molecule type" value="Genomic_DNA"/>
</dbReference>
<dbReference type="Pfam" id="PF14559">
    <property type="entry name" value="TPR_19"/>
    <property type="match status" value="1"/>
</dbReference>
<reference evidence="6" key="1">
    <citation type="submission" date="2022-12" db="EMBL/GenBank/DDBJ databases">
        <title>Draft genome assemblies for two species of Escallonia (Escalloniales).</title>
        <authorList>
            <person name="Chanderbali A."/>
            <person name="Dervinis C."/>
            <person name="Anghel I."/>
            <person name="Soltis D."/>
            <person name="Soltis P."/>
            <person name="Zapata F."/>
        </authorList>
    </citation>
    <scope>NUCLEOTIDE SEQUENCE</scope>
    <source>
        <strain evidence="6">UCBG64.0493</strain>
        <tissue evidence="6">Leaf</tissue>
    </source>
</reference>
<dbReference type="Proteomes" id="UP001188597">
    <property type="component" value="Unassembled WGS sequence"/>
</dbReference>
<dbReference type="GO" id="GO:0003755">
    <property type="term" value="F:peptidyl-prolyl cis-trans isomerase activity"/>
    <property type="evidence" value="ECO:0007669"/>
    <property type="project" value="UniProtKB-KW"/>
</dbReference>
<evidence type="ECO:0000256" key="2">
    <source>
        <dbReference type="ARBA" id="ARBA00022803"/>
    </source>
</evidence>
<evidence type="ECO:0000313" key="6">
    <source>
        <dbReference type="EMBL" id="KAK3026330.1"/>
    </source>
</evidence>
<evidence type="ECO:0000313" key="7">
    <source>
        <dbReference type="Proteomes" id="UP001188597"/>
    </source>
</evidence>
<evidence type="ECO:0000256" key="3">
    <source>
        <dbReference type="PROSITE-ProRule" id="PRU00277"/>
    </source>
</evidence>
<protein>
    <recommendedName>
        <fullName evidence="3">peptidylprolyl isomerase</fullName>
        <ecNumber evidence="3">5.2.1.8</ecNumber>
    </recommendedName>
</protein>